<evidence type="ECO:0000256" key="1">
    <source>
        <dbReference type="ARBA" id="ARBA00005206"/>
    </source>
</evidence>
<feature type="binding site" evidence="9">
    <location>
        <position position="218"/>
    </location>
    <ligand>
        <name>NAD(+)</name>
        <dbReference type="ChEBI" id="CHEBI:57540"/>
    </ligand>
</feature>
<feature type="binding site" evidence="8">
    <location>
        <position position="15"/>
    </location>
    <ligand>
        <name>substrate</name>
    </ligand>
</feature>
<dbReference type="GO" id="GO:0005886">
    <property type="term" value="C:plasma membrane"/>
    <property type="evidence" value="ECO:0007669"/>
    <property type="project" value="TreeGrafter"/>
</dbReference>
<evidence type="ECO:0000256" key="9">
    <source>
        <dbReference type="PIRSR" id="PIRSR000183-3"/>
    </source>
</evidence>
<dbReference type="InterPro" id="IPR036291">
    <property type="entry name" value="NAD(P)-bd_dom_sf"/>
</dbReference>
<feature type="binding site" evidence="9">
    <location>
        <position position="196"/>
    </location>
    <ligand>
        <name>NAD(+)</name>
        <dbReference type="ChEBI" id="CHEBI:57540"/>
    </ligand>
</feature>
<comment type="similarity">
    <text evidence="2 6">Belongs to the AlaDH/PNT family.</text>
</comment>
<evidence type="ECO:0000313" key="13">
    <source>
        <dbReference type="EMBL" id="TLQ41038.1"/>
    </source>
</evidence>
<dbReference type="InterPro" id="IPR008141">
    <property type="entry name" value="Ala_DH"/>
</dbReference>
<dbReference type="GO" id="GO:0042853">
    <property type="term" value="P:L-alanine catabolic process"/>
    <property type="evidence" value="ECO:0007669"/>
    <property type="project" value="UniProtKB-UniPathway"/>
</dbReference>
<feature type="binding site" evidence="9">
    <location>
        <begin position="265"/>
        <end position="268"/>
    </location>
    <ligand>
        <name>NAD(+)</name>
        <dbReference type="ChEBI" id="CHEBI:57540"/>
    </ligand>
</feature>
<name>A0A5R9DVN8_9LACT</name>
<dbReference type="OrthoDB" id="9804592at2"/>
<evidence type="ECO:0000256" key="2">
    <source>
        <dbReference type="ARBA" id="ARBA00005689"/>
    </source>
</evidence>
<evidence type="ECO:0000256" key="7">
    <source>
        <dbReference type="PIRSR" id="PIRSR000183-1"/>
    </source>
</evidence>
<dbReference type="NCBIfam" id="TIGR00518">
    <property type="entry name" value="alaDH"/>
    <property type="match status" value="1"/>
</dbReference>
<dbReference type="FunFam" id="3.40.50.720:FF:000049">
    <property type="entry name" value="Alanine dehydrogenase"/>
    <property type="match status" value="1"/>
</dbReference>
<comment type="pathway">
    <text evidence="1">Amino-acid degradation; L-alanine degradation via dehydrogenase pathway; NH(3) and pyruvate from L-alanine: step 1/1.</text>
</comment>
<feature type="binding site" evidence="9">
    <location>
        <begin position="237"/>
        <end position="238"/>
    </location>
    <ligand>
        <name>NAD(+)</name>
        <dbReference type="ChEBI" id="CHEBI:57540"/>
    </ligand>
</feature>
<reference evidence="13 14" key="1">
    <citation type="submission" date="2019-05" db="EMBL/GenBank/DDBJ databases">
        <title>The metagenome of a microbial culture collection derived from dairy environment covers the genomic content of the human microbiome.</title>
        <authorList>
            <person name="Roder T."/>
            <person name="Wuthrich D."/>
            <person name="Sattari Z."/>
            <person name="Von Ah U."/>
            <person name="Bar C."/>
            <person name="Ronchi F."/>
            <person name="Macpherson A.J."/>
            <person name="Ganal-Vonarburg S.C."/>
            <person name="Bruggmann R."/>
            <person name="Vergeres G."/>
        </authorList>
    </citation>
    <scope>NUCLEOTIDE SEQUENCE [LARGE SCALE GENOMIC DNA]</scope>
    <source>
        <strain evidence="13 14">FAM 24227</strain>
    </source>
</reference>
<dbReference type="AlphaFoldDB" id="A0A5R9DVN8"/>
<dbReference type="UniPathway" id="UPA00527">
    <property type="reaction ID" value="UER00585"/>
</dbReference>
<feature type="active site" description="Proton donor/acceptor" evidence="7">
    <location>
        <position position="268"/>
    </location>
</feature>
<accession>A0A5R9DVN8</accession>
<feature type="binding site" evidence="8">
    <location>
        <position position="74"/>
    </location>
    <ligand>
        <name>substrate</name>
    </ligand>
</feature>
<comment type="caution">
    <text evidence="13">The sequence shown here is derived from an EMBL/GenBank/DDBJ whole genome shotgun (WGS) entry which is preliminary data.</text>
</comment>
<evidence type="ECO:0000256" key="5">
    <source>
        <dbReference type="ARBA" id="ARBA00023027"/>
    </source>
</evidence>
<dbReference type="SUPFAM" id="SSF52283">
    <property type="entry name" value="Formate/glycerate dehydrogenase catalytic domain-like"/>
    <property type="match status" value="1"/>
</dbReference>
<dbReference type="CDD" id="cd05305">
    <property type="entry name" value="L-AlaDH"/>
    <property type="match status" value="1"/>
</dbReference>
<feature type="active site" description="Proton donor/acceptor" evidence="7">
    <location>
        <position position="95"/>
    </location>
</feature>
<dbReference type="InterPro" id="IPR008142">
    <property type="entry name" value="AlaDH/PNT_CS1"/>
</dbReference>
<evidence type="ECO:0000259" key="11">
    <source>
        <dbReference type="SMART" id="SM01002"/>
    </source>
</evidence>
<keyword evidence="10" id="KW-0479">Metal-binding</keyword>
<dbReference type="RefSeq" id="WP_138404677.1">
    <property type="nucleotide sequence ID" value="NZ_VBSP01000021.1"/>
</dbReference>
<evidence type="ECO:0000256" key="6">
    <source>
        <dbReference type="PIRNR" id="PIRNR000183"/>
    </source>
</evidence>
<dbReference type="Pfam" id="PF05222">
    <property type="entry name" value="AlaDh_PNT_N"/>
    <property type="match status" value="1"/>
</dbReference>
<organism evidence="13 14">
    <name type="scientific">Ruoffia tabacinasalis</name>
    <dbReference type="NCBI Taxonomy" id="87458"/>
    <lineage>
        <taxon>Bacteria</taxon>
        <taxon>Bacillati</taxon>
        <taxon>Bacillota</taxon>
        <taxon>Bacilli</taxon>
        <taxon>Lactobacillales</taxon>
        <taxon>Aerococcaceae</taxon>
        <taxon>Ruoffia</taxon>
    </lineage>
</organism>
<dbReference type="GO" id="GO:0000286">
    <property type="term" value="F:alanine dehydrogenase activity"/>
    <property type="evidence" value="ECO:0007669"/>
    <property type="project" value="UniProtKB-UniRule"/>
</dbReference>
<comment type="cofactor">
    <cofactor evidence="10">
        <name>Mg(2+)</name>
        <dbReference type="ChEBI" id="CHEBI:18420"/>
    </cofactor>
    <text evidence="10">Binds 1 Mg(2+) ion per subunit.</text>
</comment>
<keyword evidence="9" id="KW-0547">Nucleotide-binding</keyword>
<dbReference type="InterPro" id="IPR007698">
    <property type="entry name" value="AlaDH/PNT_NAD(H)-bd"/>
</dbReference>
<dbReference type="Pfam" id="PF01262">
    <property type="entry name" value="AlaDh_PNT_C"/>
    <property type="match status" value="1"/>
</dbReference>
<evidence type="ECO:0000256" key="3">
    <source>
        <dbReference type="ARBA" id="ARBA00012897"/>
    </source>
</evidence>
<proteinExistence type="inferred from homology"/>
<dbReference type="InterPro" id="IPR007886">
    <property type="entry name" value="AlaDH/PNT_N"/>
</dbReference>
<dbReference type="PANTHER" id="PTHR42795:SF1">
    <property type="entry name" value="ALANINE DEHYDROGENASE"/>
    <property type="match status" value="1"/>
</dbReference>
<feature type="binding site" evidence="9">
    <location>
        <position position="201"/>
    </location>
    <ligand>
        <name>NAD(+)</name>
        <dbReference type="ChEBI" id="CHEBI:57540"/>
    </ligand>
</feature>
<keyword evidence="10" id="KW-0460">Magnesium</keyword>
<evidence type="ECO:0000313" key="14">
    <source>
        <dbReference type="Proteomes" id="UP000306420"/>
    </source>
</evidence>
<gene>
    <name evidence="13" type="primary">ald</name>
    <name evidence="13" type="ORF">FEZ33_06940</name>
</gene>
<feature type="binding site" evidence="10">
    <location>
        <position position="322"/>
    </location>
    <ligand>
        <name>Mg(2+)</name>
        <dbReference type="ChEBI" id="CHEBI:18420"/>
    </ligand>
</feature>
<dbReference type="PIRSF" id="PIRSF000183">
    <property type="entry name" value="Alanine_dh"/>
    <property type="match status" value="1"/>
</dbReference>
<feature type="domain" description="Alanine dehydrogenase/pyridine nucleotide transhydrogenase NAD(H)-binding" evidence="11">
    <location>
        <begin position="147"/>
        <end position="296"/>
    </location>
</feature>
<evidence type="ECO:0000256" key="10">
    <source>
        <dbReference type="PIRSR" id="PIRSR000183-4"/>
    </source>
</evidence>
<dbReference type="EMBL" id="VBSP01000021">
    <property type="protein sequence ID" value="TLQ41038.1"/>
    <property type="molecule type" value="Genomic_DNA"/>
</dbReference>
<dbReference type="PROSITE" id="PS00836">
    <property type="entry name" value="ALADH_PNT_1"/>
    <property type="match status" value="1"/>
</dbReference>
<comment type="catalytic activity">
    <reaction evidence="6">
        <text>L-alanine + NAD(+) + H2O = pyruvate + NH4(+) + NADH + H(+)</text>
        <dbReference type="Rhea" id="RHEA:18405"/>
        <dbReference type="ChEBI" id="CHEBI:15361"/>
        <dbReference type="ChEBI" id="CHEBI:15377"/>
        <dbReference type="ChEBI" id="CHEBI:15378"/>
        <dbReference type="ChEBI" id="CHEBI:28938"/>
        <dbReference type="ChEBI" id="CHEBI:57540"/>
        <dbReference type="ChEBI" id="CHEBI:57945"/>
        <dbReference type="ChEBI" id="CHEBI:57972"/>
        <dbReference type="EC" id="1.4.1.1"/>
    </reaction>
</comment>
<dbReference type="SMART" id="SM01002">
    <property type="entry name" value="AlaDh_PNT_C"/>
    <property type="match status" value="1"/>
</dbReference>
<keyword evidence="5 6" id="KW-0520">NAD</keyword>
<dbReference type="SUPFAM" id="SSF51735">
    <property type="entry name" value="NAD(P)-binding Rossmann-fold domains"/>
    <property type="match status" value="1"/>
</dbReference>
<feature type="binding site" evidence="9">
    <location>
        <position position="132"/>
    </location>
    <ligand>
        <name>NAD(+)</name>
        <dbReference type="ChEBI" id="CHEBI:57540"/>
    </ligand>
</feature>
<keyword evidence="4 6" id="KW-0560">Oxidoreductase</keyword>
<dbReference type="Proteomes" id="UP000306420">
    <property type="component" value="Unassembled WGS sequence"/>
</dbReference>
<sequence length="371" mass="39689">MIIGIPKEIKPNEDRVGMTPGNVQTLVDAGNTVYVEKHAGDGSGFTDEEYIEAGAEIKDDAKDVWAADMVIKVKEPLAEEYDYFHDGLILFAYLHLAPELDLTQALLDKGVIGIAYETMVENGALPLLIPMSEVAGRMAVQIGAHFLEKQNGGRGILLDGLPGVSSAHVVVIGGGIVGYNAARLSVGMGAKVTILDINPQRLAELEDLLGGQVETLMSTEENIAKVIQDADVAIGSVLIPGRRAPILVTEDMVKTMKEGSVIVDIAVDQGGNFETTTHATTHKDPVYIKYGVVHYTVANIPGAVPRTATLGLTNVTLRYAQEIINKGVKEAALGNSTILTGINTYKGILTQEGVAESQDREYQEAKELLND</sequence>
<feature type="domain" description="Alanine dehydrogenase/pyridine nucleotide transhydrogenase N-terminal" evidence="12">
    <location>
        <begin position="4"/>
        <end position="135"/>
    </location>
</feature>
<dbReference type="PANTHER" id="PTHR42795">
    <property type="entry name" value="ALANINE DEHYDROGENASE"/>
    <property type="match status" value="1"/>
</dbReference>
<dbReference type="Gene3D" id="3.40.50.720">
    <property type="entry name" value="NAD(P)-binding Rossmann-like Domain"/>
    <property type="match status" value="2"/>
</dbReference>
<dbReference type="GO" id="GO:0046872">
    <property type="term" value="F:metal ion binding"/>
    <property type="evidence" value="ECO:0007669"/>
    <property type="project" value="UniProtKB-KW"/>
</dbReference>
<dbReference type="SMART" id="SM01003">
    <property type="entry name" value="AlaDh_PNT_N"/>
    <property type="match status" value="1"/>
</dbReference>
<protein>
    <recommendedName>
        <fullName evidence="3 6">Alanine dehydrogenase</fullName>
        <ecNumber evidence="3 6">1.4.1.1</ecNumber>
    </recommendedName>
</protein>
<evidence type="ECO:0000256" key="4">
    <source>
        <dbReference type="ARBA" id="ARBA00023002"/>
    </source>
</evidence>
<evidence type="ECO:0000256" key="8">
    <source>
        <dbReference type="PIRSR" id="PIRSR000183-2"/>
    </source>
</evidence>
<dbReference type="GO" id="GO:0000166">
    <property type="term" value="F:nucleotide binding"/>
    <property type="evidence" value="ECO:0007669"/>
    <property type="project" value="UniProtKB-KW"/>
</dbReference>
<evidence type="ECO:0000259" key="12">
    <source>
        <dbReference type="SMART" id="SM01003"/>
    </source>
</evidence>
<dbReference type="EC" id="1.4.1.1" evidence="3 6"/>